<dbReference type="EMBL" id="WKFB01000053">
    <property type="protein sequence ID" value="KAF6737645.1"/>
    <property type="molecule type" value="Genomic_DNA"/>
</dbReference>
<name>A0A834FNT2_ORYME</name>
<feature type="region of interest" description="Disordered" evidence="1">
    <location>
        <begin position="1"/>
        <end position="28"/>
    </location>
</feature>
<gene>
    <name evidence="2" type="ORF">FQA47_025470</name>
</gene>
<proteinExistence type="predicted"/>
<organism evidence="2 3">
    <name type="scientific">Oryzias melastigma</name>
    <name type="common">Marine medaka</name>
    <dbReference type="NCBI Taxonomy" id="30732"/>
    <lineage>
        <taxon>Eukaryota</taxon>
        <taxon>Metazoa</taxon>
        <taxon>Chordata</taxon>
        <taxon>Craniata</taxon>
        <taxon>Vertebrata</taxon>
        <taxon>Euteleostomi</taxon>
        <taxon>Actinopterygii</taxon>
        <taxon>Neopterygii</taxon>
        <taxon>Teleostei</taxon>
        <taxon>Neoteleostei</taxon>
        <taxon>Acanthomorphata</taxon>
        <taxon>Ovalentaria</taxon>
        <taxon>Atherinomorphae</taxon>
        <taxon>Beloniformes</taxon>
        <taxon>Adrianichthyidae</taxon>
        <taxon>Oryziinae</taxon>
        <taxon>Oryzias</taxon>
    </lineage>
</organism>
<dbReference type="AlphaFoldDB" id="A0A834FNT2"/>
<evidence type="ECO:0000313" key="2">
    <source>
        <dbReference type="EMBL" id="KAF6737645.1"/>
    </source>
</evidence>
<feature type="region of interest" description="Disordered" evidence="1">
    <location>
        <begin position="46"/>
        <end position="88"/>
    </location>
</feature>
<evidence type="ECO:0000256" key="1">
    <source>
        <dbReference type="SAM" id="MobiDB-lite"/>
    </source>
</evidence>
<feature type="compositionally biased region" description="Basic and acidic residues" evidence="1">
    <location>
        <begin position="48"/>
        <end position="63"/>
    </location>
</feature>
<accession>A0A834FNT2</accession>
<sequence length="88" mass="9609">MDRARRHAGRELGTHMARRSDGGRGPAPLTVASCSFKAMLHCSCSHLRGGDPDRPPRSGDPDRPTWNGHPEPAAMEQRPGPAAQRFKK</sequence>
<reference evidence="2" key="1">
    <citation type="journal article" name="BMC Genomics">
        <title>Long-read sequencing and de novo genome assembly of marine medaka (Oryzias melastigma).</title>
        <authorList>
            <person name="Liang P."/>
            <person name="Saqib H.S.A."/>
            <person name="Ni X."/>
            <person name="Shen Y."/>
        </authorList>
    </citation>
    <scope>NUCLEOTIDE SEQUENCE</scope>
    <source>
        <strain evidence="2">Bigg-433</strain>
    </source>
</reference>
<protein>
    <submittedName>
        <fullName evidence="2">Uncharacterized protein</fullName>
    </submittedName>
</protein>
<comment type="caution">
    <text evidence="2">The sequence shown here is derived from an EMBL/GenBank/DDBJ whole genome shotgun (WGS) entry which is preliminary data.</text>
</comment>
<evidence type="ECO:0000313" key="3">
    <source>
        <dbReference type="Proteomes" id="UP000646548"/>
    </source>
</evidence>
<dbReference type="Proteomes" id="UP000646548">
    <property type="component" value="Unassembled WGS sequence"/>
</dbReference>
<feature type="compositionally biased region" description="Basic and acidic residues" evidence="1">
    <location>
        <begin position="1"/>
        <end position="22"/>
    </location>
</feature>